<reference evidence="1 2" key="2">
    <citation type="submission" date="2013-09" db="EMBL/GenBank/DDBJ databases">
        <title>Whole genome comparison of six Crocosphaera watsonii strains with differing phenotypes.</title>
        <authorList>
            <person name="Bench S.R."/>
            <person name="Heller P."/>
            <person name="Frank I."/>
            <person name="Arciniega M."/>
            <person name="Shilova I.N."/>
            <person name="Zehr J.P."/>
        </authorList>
    </citation>
    <scope>NUCLEOTIDE SEQUENCE [LARGE SCALE GENOMIC DNA]</scope>
    <source>
        <strain evidence="1 2">WH 0402</strain>
    </source>
</reference>
<dbReference type="RefSeq" id="WP_197090118.1">
    <property type="nucleotide sequence ID" value="NZ_CAQN01000677.1"/>
</dbReference>
<evidence type="ECO:0000313" key="1">
    <source>
        <dbReference type="EMBL" id="CCQ68000.1"/>
    </source>
</evidence>
<dbReference type="InterPro" id="IPR015943">
    <property type="entry name" value="WD40/YVTN_repeat-like_dom_sf"/>
</dbReference>
<evidence type="ECO:0000313" key="2">
    <source>
        <dbReference type="Proteomes" id="UP000018130"/>
    </source>
</evidence>
<dbReference type="SUPFAM" id="SSF50998">
    <property type="entry name" value="Quinoprotein alcohol dehydrogenase-like"/>
    <property type="match status" value="1"/>
</dbReference>
<accession>T2JS04</accession>
<reference evidence="1 2" key="1">
    <citation type="submission" date="2013-01" db="EMBL/GenBank/DDBJ databases">
        <authorList>
            <person name="Bench S."/>
        </authorList>
    </citation>
    <scope>NUCLEOTIDE SEQUENCE [LARGE SCALE GENOMIC DNA]</scope>
    <source>
        <strain evidence="1 2">WH 0402</strain>
    </source>
</reference>
<dbReference type="EC" id="3.4.21.26" evidence="1"/>
<dbReference type="EMBL" id="CAQN01000677">
    <property type="protein sequence ID" value="CCQ68000.1"/>
    <property type="molecule type" value="Genomic_DNA"/>
</dbReference>
<dbReference type="GO" id="GO:0004252">
    <property type="term" value="F:serine-type endopeptidase activity"/>
    <property type="evidence" value="ECO:0007669"/>
    <property type="project" value="UniProtKB-EC"/>
</dbReference>
<dbReference type="InterPro" id="IPR011047">
    <property type="entry name" value="Quinoprotein_ADH-like_sf"/>
</dbReference>
<dbReference type="PANTHER" id="PTHR36220">
    <property type="entry name" value="UNNAMED PRODUCT"/>
    <property type="match status" value="1"/>
</dbReference>
<gene>
    <name evidence="1" type="ORF">CWATWH0402_1976</name>
</gene>
<dbReference type="Pfam" id="PF14312">
    <property type="entry name" value="FG-GAP_2"/>
    <property type="match status" value="5"/>
</dbReference>
<sequence length="320" mass="33071">MFGLEKLIYLHKGKYSLYFNSLTTSVLGLSFGLGLVCTNSASAFEFDKKLVAPDGAANDFFGTPRSVSLSGNTALVGSFLDDDRGTNSGSAYLFDVTTGELVRKLTAPDGAANDSFGGSVSLYGDTALVSSNVDDDKGLNSGSAYLFDVTTGNLLHKLTAPDGSGGDIFGISVSLSANTALIGSYRDDDKGTDSGSAYLFDVTTGDYLGKLKAPDGAAGDWFGYFVSLSGNTALVGSPFDDDKGTDSGSAYLFDVTTGNLLHKFTAPNGAAGDRFGFSVSLSGNNALVGSHFDDDKGTDSGSAYLFDVTTGNLLHKLTAP</sequence>
<dbReference type="PANTHER" id="PTHR36220:SF1">
    <property type="entry name" value="GAMMA TUBULIN COMPLEX COMPONENT C-TERMINAL DOMAIN-CONTAINING PROTEIN"/>
    <property type="match status" value="1"/>
</dbReference>
<protein>
    <submittedName>
        <fullName evidence="1">Prolyl endopeptidase</fullName>
        <ecNumber evidence="1">3.4.21.26</ecNumber>
    </submittedName>
</protein>
<dbReference type="AlphaFoldDB" id="T2JS04"/>
<dbReference type="Proteomes" id="UP000018130">
    <property type="component" value="Unassembled WGS sequence"/>
</dbReference>
<comment type="caution">
    <text evidence="1">The sequence shown here is derived from an EMBL/GenBank/DDBJ whole genome shotgun (WGS) entry which is preliminary data.</text>
</comment>
<name>T2JS04_CROWT</name>
<keyword evidence="1" id="KW-0378">Hydrolase</keyword>
<proteinExistence type="predicted"/>
<dbReference type="Gene3D" id="2.130.10.10">
    <property type="entry name" value="YVTN repeat-like/Quinoprotein amine dehydrogenase"/>
    <property type="match status" value="1"/>
</dbReference>
<organism evidence="1 2">
    <name type="scientific">Crocosphaera watsonii WH 0402</name>
    <dbReference type="NCBI Taxonomy" id="1284629"/>
    <lineage>
        <taxon>Bacteria</taxon>
        <taxon>Bacillati</taxon>
        <taxon>Cyanobacteriota</taxon>
        <taxon>Cyanophyceae</taxon>
        <taxon>Oscillatoriophycideae</taxon>
        <taxon>Chroococcales</taxon>
        <taxon>Aphanothecaceae</taxon>
        <taxon>Crocosphaera</taxon>
    </lineage>
</organism>
<dbReference type="InterPro" id="IPR013517">
    <property type="entry name" value="FG-GAP"/>
</dbReference>